<dbReference type="GO" id="GO:0016020">
    <property type="term" value="C:membrane"/>
    <property type="evidence" value="ECO:0007669"/>
    <property type="project" value="UniProtKB-SubCell"/>
</dbReference>
<feature type="transmembrane region" description="Helical" evidence="5">
    <location>
        <begin position="474"/>
        <end position="496"/>
    </location>
</feature>
<evidence type="ECO:0000256" key="5">
    <source>
        <dbReference type="SAM" id="Phobius"/>
    </source>
</evidence>
<keyword evidence="3 5" id="KW-1133">Transmembrane helix</keyword>
<feature type="domain" description="Amino acid transporter transmembrane" evidence="7">
    <location>
        <begin position="74"/>
        <end position="458"/>
    </location>
</feature>
<sequence length="497" mass="51340">MCSPSVMVGIRLLALTAPVLALQHTPSAAISSTRSHPVKPAAQPVLLALRSRQRTAAPLLTAAVATPEQPPQGATVSASIINLAKNIVGSGVLTLAAGVAAFSGSKLALIPSLAILLFLSGVSAYSFSSIARVGEAVGGTTYRDTWAKVFPPKTAILPAATVTIMTFTAGLAYSIIIGDSFASIASLAGLPPTLQRPNVWIVLVSTLVLFPLCLLRDLSSLAIGSVLGTAGTLYTALFMALRCIDGSYAPGGKFFSAIAPAVQPRFVPVTPATPVVNLSIFVLISMLATAFLAHYNAPKFYNELAPPKDGGSKVGRFNLVCGGAFGLAALLCGLIMSMGFLTFGAASQGLILNNYATKDTFAFLARMGIGASIIFSYPLNFAGFREGVLSMTGLGKFAHRRDLHIASTVLLMLSTNGLALFMKDLGLIAALGGAILGSALVYIFPALMFIANGRKALKAKADKGENANGLKAEVGANYALLVLGFFLAVVGAVMSLK</sequence>
<dbReference type="PANTHER" id="PTHR22950:SF652">
    <property type="entry name" value="TRANSMEMBRANE AMINO ACID TRANSPORTER FAMILY PROTEIN"/>
    <property type="match status" value="1"/>
</dbReference>
<accession>A0A7S4F9R1</accession>
<feature type="transmembrane region" description="Helical" evidence="5">
    <location>
        <begin position="317"/>
        <end position="341"/>
    </location>
</feature>
<keyword evidence="2 5" id="KW-0812">Transmembrane</keyword>
<protein>
    <recommendedName>
        <fullName evidence="7">Amino acid transporter transmembrane domain-containing protein</fullName>
    </recommendedName>
</protein>
<keyword evidence="6" id="KW-0732">Signal</keyword>
<feature type="transmembrane region" description="Helical" evidence="5">
    <location>
        <begin position="197"/>
        <end position="214"/>
    </location>
</feature>
<keyword evidence="4 5" id="KW-0472">Membrane</keyword>
<evidence type="ECO:0000256" key="4">
    <source>
        <dbReference type="ARBA" id="ARBA00023136"/>
    </source>
</evidence>
<evidence type="ECO:0000259" key="7">
    <source>
        <dbReference type="Pfam" id="PF01490"/>
    </source>
</evidence>
<dbReference type="InterPro" id="IPR013057">
    <property type="entry name" value="AA_transpt_TM"/>
</dbReference>
<feature type="transmembrane region" description="Helical" evidence="5">
    <location>
        <begin position="361"/>
        <end position="382"/>
    </location>
</feature>
<feature type="transmembrane region" description="Helical" evidence="5">
    <location>
        <begin position="403"/>
        <end position="422"/>
    </location>
</feature>
<evidence type="ECO:0000256" key="2">
    <source>
        <dbReference type="ARBA" id="ARBA00022692"/>
    </source>
</evidence>
<feature type="transmembrane region" description="Helical" evidence="5">
    <location>
        <begin position="428"/>
        <end position="453"/>
    </location>
</feature>
<feature type="chain" id="PRO_5030842967" description="Amino acid transporter transmembrane domain-containing protein" evidence="6">
    <location>
        <begin position="22"/>
        <end position="497"/>
    </location>
</feature>
<comment type="subcellular location">
    <subcellularLocation>
        <location evidence="1">Membrane</location>
        <topology evidence="1">Multi-pass membrane protein</topology>
    </subcellularLocation>
</comment>
<feature type="transmembrane region" description="Helical" evidence="5">
    <location>
        <begin position="221"/>
        <end position="241"/>
    </location>
</feature>
<dbReference type="AlphaFoldDB" id="A0A7S4F9R1"/>
<evidence type="ECO:0000313" key="8">
    <source>
        <dbReference type="EMBL" id="CAE0782701.1"/>
    </source>
</evidence>
<organism evidence="8">
    <name type="scientific">Chrysotila carterae</name>
    <name type="common">Marine alga</name>
    <name type="synonym">Syracosphaera carterae</name>
    <dbReference type="NCBI Taxonomy" id="13221"/>
    <lineage>
        <taxon>Eukaryota</taxon>
        <taxon>Haptista</taxon>
        <taxon>Haptophyta</taxon>
        <taxon>Prymnesiophyceae</taxon>
        <taxon>Isochrysidales</taxon>
        <taxon>Isochrysidaceae</taxon>
        <taxon>Chrysotila</taxon>
    </lineage>
</organism>
<dbReference type="GO" id="GO:0015179">
    <property type="term" value="F:L-amino acid transmembrane transporter activity"/>
    <property type="evidence" value="ECO:0007669"/>
    <property type="project" value="TreeGrafter"/>
</dbReference>
<feature type="transmembrane region" description="Helical" evidence="5">
    <location>
        <begin position="155"/>
        <end position="177"/>
    </location>
</feature>
<dbReference type="EMBL" id="HBIZ01055399">
    <property type="protein sequence ID" value="CAE0782701.1"/>
    <property type="molecule type" value="Transcribed_RNA"/>
</dbReference>
<feature type="transmembrane region" description="Helical" evidence="5">
    <location>
        <begin position="113"/>
        <end position="134"/>
    </location>
</feature>
<dbReference type="PANTHER" id="PTHR22950">
    <property type="entry name" value="AMINO ACID TRANSPORTER"/>
    <property type="match status" value="1"/>
</dbReference>
<dbReference type="Pfam" id="PF01490">
    <property type="entry name" value="Aa_trans"/>
    <property type="match status" value="1"/>
</dbReference>
<gene>
    <name evidence="8" type="ORF">PCAR00345_LOCUS35403</name>
</gene>
<evidence type="ECO:0000256" key="1">
    <source>
        <dbReference type="ARBA" id="ARBA00004141"/>
    </source>
</evidence>
<evidence type="ECO:0000256" key="6">
    <source>
        <dbReference type="SAM" id="SignalP"/>
    </source>
</evidence>
<proteinExistence type="predicted"/>
<feature type="transmembrane region" description="Helical" evidence="5">
    <location>
        <begin position="275"/>
        <end position="296"/>
    </location>
</feature>
<evidence type="ECO:0000256" key="3">
    <source>
        <dbReference type="ARBA" id="ARBA00022989"/>
    </source>
</evidence>
<feature type="signal peptide" evidence="6">
    <location>
        <begin position="1"/>
        <end position="21"/>
    </location>
</feature>
<reference evidence="8" key="1">
    <citation type="submission" date="2021-01" db="EMBL/GenBank/DDBJ databases">
        <authorList>
            <person name="Corre E."/>
            <person name="Pelletier E."/>
            <person name="Niang G."/>
            <person name="Scheremetjew M."/>
            <person name="Finn R."/>
            <person name="Kale V."/>
            <person name="Holt S."/>
            <person name="Cochrane G."/>
            <person name="Meng A."/>
            <person name="Brown T."/>
            <person name="Cohen L."/>
        </authorList>
    </citation>
    <scope>NUCLEOTIDE SEQUENCE</scope>
    <source>
        <strain evidence="8">CCMP645</strain>
    </source>
</reference>
<name>A0A7S4F9R1_CHRCT</name>